<dbReference type="PANTHER" id="PTHR47619">
    <property type="entry name" value="METALLO-HYDROLASE YYCJ-RELATED"/>
    <property type="match status" value="1"/>
</dbReference>
<name>A0A810Q6A1_9FIRM</name>
<evidence type="ECO:0000313" key="3">
    <source>
        <dbReference type="Proteomes" id="UP000681035"/>
    </source>
</evidence>
<dbReference type="RefSeq" id="WP_228298445.1">
    <property type="nucleotide sequence ID" value="NZ_AP023418.1"/>
</dbReference>
<dbReference type="InterPro" id="IPR036866">
    <property type="entry name" value="RibonucZ/Hydroxyglut_hydro"/>
</dbReference>
<reference evidence="2" key="1">
    <citation type="submission" date="2020-09" db="EMBL/GenBank/DDBJ databases">
        <title>New species isolated from human feces.</title>
        <authorList>
            <person name="Kitahara M."/>
            <person name="Shigeno Y."/>
            <person name="Shime M."/>
            <person name="Matsumoto Y."/>
            <person name="Nakamura S."/>
            <person name="Motooka D."/>
            <person name="Fukuoka S."/>
            <person name="Nishikawa H."/>
            <person name="Benno Y."/>
        </authorList>
    </citation>
    <scope>NUCLEOTIDE SEQUENCE</scope>
    <source>
        <strain evidence="2">MM50</strain>
    </source>
</reference>
<proteinExistence type="predicted"/>
<sequence>MTIHTLASGSEGNCLLLSDGGVHLLLDAGISTRRIKAGLLQLGLTMADVDGVLITHEHSDHVSGLQTMVKHHRIPIYTSPGTARQLAYRIAGIESLLRPVEPGTVFSVGDCRVTVFRTSHDAAQSVDYRVDGSAAVGFLTDTGYVTPEAEAALAGVDTLVLESNHDVEWLRSGPYPYSLKARILGDEGHLSNDAAAEFAARMARCGTRCIVLAHLSRENNTPQRAWDTVQRRLNTVEAEVLLEVAPRSEVSPPYGMEVPVCSE</sequence>
<dbReference type="KEGG" id="vcop:MM50RIKEN_09690"/>
<dbReference type="Proteomes" id="UP000681035">
    <property type="component" value="Chromosome"/>
</dbReference>
<evidence type="ECO:0000313" key="2">
    <source>
        <dbReference type="EMBL" id="BCK81206.1"/>
    </source>
</evidence>
<accession>A0A810Q6A1</accession>
<dbReference type="InterPro" id="IPR052533">
    <property type="entry name" value="WalJ/YycJ-like"/>
</dbReference>
<organism evidence="2 3">
    <name type="scientific">Vescimonas coprocola</name>
    <dbReference type="NCBI Taxonomy" id="2714355"/>
    <lineage>
        <taxon>Bacteria</taxon>
        <taxon>Bacillati</taxon>
        <taxon>Bacillota</taxon>
        <taxon>Clostridia</taxon>
        <taxon>Eubacteriales</taxon>
        <taxon>Oscillospiraceae</taxon>
        <taxon>Vescimonas</taxon>
    </lineage>
</organism>
<dbReference type="PANTHER" id="PTHR47619:SF1">
    <property type="entry name" value="EXODEOXYRIBONUCLEASE WALJ"/>
    <property type="match status" value="1"/>
</dbReference>
<dbReference type="SUPFAM" id="SSF56281">
    <property type="entry name" value="Metallo-hydrolase/oxidoreductase"/>
    <property type="match status" value="1"/>
</dbReference>
<dbReference type="EMBL" id="AP023418">
    <property type="protein sequence ID" value="BCK81206.1"/>
    <property type="molecule type" value="Genomic_DNA"/>
</dbReference>
<dbReference type="Gene3D" id="3.60.15.10">
    <property type="entry name" value="Ribonuclease Z/Hydroxyacylglutathione hydrolase-like"/>
    <property type="match status" value="1"/>
</dbReference>
<dbReference type="Pfam" id="PF12706">
    <property type="entry name" value="Lactamase_B_2"/>
    <property type="match status" value="1"/>
</dbReference>
<dbReference type="SMART" id="SM00849">
    <property type="entry name" value="Lactamase_B"/>
    <property type="match status" value="1"/>
</dbReference>
<feature type="domain" description="Metallo-beta-lactamase" evidence="1">
    <location>
        <begin position="11"/>
        <end position="165"/>
    </location>
</feature>
<gene>
    <name evidence="2" type="ORF">MM50RIKEN_09690</name>
</gene>
<dbReference type="AlphaFoldDB" id="A0A810Q6A1"/>
<protein>
    <submittedName>
        <fullName evidence="2">MBL fold metallo-hydrolase</fullName>
    </submittedName>
</protein>
<dbReference type="InterPro" id="IPR001279">
    <property type="entry name" value="Metallo-B-lactamas"/>
</dbReference>
<evidence type="ECO:0000259" key="1">
    <source>
        <dbReference type="SMART" id="SM00849"/>
    </source>
</evidence>
<keyword evidence="3" id="KW-1185">Reference proteome</keyword>